<feature type="transmembrane region" description="Helical" evidence="1">
    <location>
        <begin position="506"/>
        <end position="527"/>
    </location>
</feature>
<evidence type="ECO:0000313" key="3">
    <source>
        <dbReference type="Proteomes" id="UP001162640"/>
    </source>
</evidence>
<protein>
    <submittedName>
        <fullName evidence="2">Uncharacterized protein</fullName>
    </submittedName>
</protein>
<feature type="transmembrane region" description="Helical" evidence="1">
    <location>
        <begin position="166"/>
        <end position="187"/>
    </location>
</feature>
<feature type="transmembrane region" description="Helical" evidence="1">
    <location>
        <begin position="353"/>
        <end position="371"/>
    </location>
</feature>
<gene>
    <name evidence="2" type="ORF">TL16_g11137</name>
</gene>
<feature type="transmembrane region" description="Helical" evidence="1">
    <location>
        <begin position="199"/>
        <end position="220"/>
    </location>
</feature>
<feature type="transmembrane region" description="Helical" evidence="1">
    <location>
        <begin position="539"/>
        <end position="557"/>
    </location>
</feature>
<feature type="transmembrane region" description="Helical" evidence="1">
    <location>
        <begin position="471"/>
        <end position="494"/>
    </location>
</feature>
<feature type="transmembrane region" description="Helical" evidence="1">
    <location>
        <begin position="669"/>
        <end position="688"/>
    </location>
</feature>
<reference evidence="3" key="1">
    <citation type="journal article" date="2023" name="Commun. Biol.">
        <title>Genome analysis of Parmales, the sister group of diatoms, reveals the evolutionary specialization of diatoms from phago-mixotrophs to photoautotrophs.</title>
        <authorList>
            <person name="Ban H."/>
            <person name="Sato S."/>
            <person name="Yoshikawa S."/>
            <person name="Yamada K."/>
            <person name="Nakamura Y."/>
            <person name="Ichinomiya M."/>
            <person name="Sato N."/>
            <person name="Blanc-Mathieu R."/>
            <person name="Endo H."/>
            <person name="Kuwata A."/>
            <person name="Ogata H."/>
        </authorList>
    </citation>
    <scope>NUCLEOTIDE SEQUENCE [LARGE SCALE GENOMIC DNA]</scope>
</reference>
<feature type="transmembrane region" description="Helical" evidence="1">
    <location>
        <begin position="391"/>
        <end position="411"/>
    </location>
</feature>
<feature type="transmembrane region" description="Helical" evidence="1">
    <location>
        <begin position="261"/>
        <end position="284"/>
    </location>
</feature>
<feature type="transmembrane region" description="Helical" evidence="1">
    <location>
        <begin position="304"/>
        <end position="324"/>
    </location>
</feature>
<dbReference type="Proteomes" id="UP001162640">
    <property type="component" value="Unassembled WGS sequence"/>
</dbReference>
<sequence length="827" mass="92574">MLCSWTFKKIVFEAVPNHIKKKHALSTEQILTLKMAKSELLEYVCNLTMMITGVQLLAFFGTEGKLKSTGIETQYLLLVTIFGVVSSSVGTLSKLWIVFKETNQPENTLPNQTLNKQPEVTCITEVHGFWVFLGVLSTFGCSVLSVLTYTGDLFITQKWVLDWEGYFGGINTVTLPFVGVGMIVGVLAKPKRTNHTTPLKIWVALFVLGNQGANIILGYGRGGTSLSFIYSICELLMCYLPFIYVLFDIRKRLSLLEEHDLSDFLINSLSMAKDIIAPMLFIFLRSNNCYIEEGNNHNSMCRGTYDIGASISFYIVGFLVIRLIHNSIPRIWRADLSLTIEKIATLDMTFRQLLHGVAAGLTGLCGLYLFAMMNTGVRIDEHEDSALQTQLAITAGVGLVSMLSAIVSELLTTNKILKARNFRLKRGTTSSFGYEKALVVEIHQFYFWLVVVMILIYCGFYSVFTFTEGNYLFKVLGTLISPIVATGFLFTVYSQPKRTDANYMRRLYLIFFGFLVYTEILGAVGMIRSGGKQVFDGLFALALILFYFLIFRMMLYLRKTIASKPREELNYFLINTMILKASAVIGPMIFFSFETISCLLKLDDKKVIEDAYGNTWDYNDYRNSKSLKKDHATGFYNDAMHGIINGTIVTTQSRAVQLMDPYNDCSSTAFASLYLSAFFVIFYVTSITSNSAPLHVQRASALSLVRVAKFSMSKRRRLEAILLIITSMSGLFLLSALGNEGPASIYIDAVGAVGLGCACIMTFLEMTNLRRMVKVSVITAEVNEGLGLEEEKRRWPRTLSDIDKNFSESKRFSAVKIAEGMTVGAVL</sequence>
<feature type="transmembrane region" description="Helical" evidence="1">
    <location>
        <begin position="40"/>
        <end position="60"/>
    </location>
</feature>
<feature type="transmembrane region" description="Helical" evidence="1">
    <location>
        <begin position="718"/>
        <end position="737"/>
    </location>
</feature>
<feature type="transmembrane region" description="Helical" evidence="1">
    <location>
        <begin position="120"/>
        <end position="146"/>
    </location>
</feature>
<dbReference type="EMBL" id="BLQM01000411">
    <property type="protein sequence ID" value="GMH88375.1"/>
    <property type="molecule type" value="Genomic_DNA"/>
</dbReference>
<keyword evidence="1" id="KW-1133">Transmembrane helix</keyword>
<name>A0A9W7BLH5_9STRA</name>
<dbReference type="AlphaFoldDB" id="A0A9W7BLH5"/>
<accession>A0A9W7BLH5</accession>
<feature type="transmembrane region" description="Helical" evidence="1">
    <location>
        <begin position="743"/>
        <end position="764"/>
    </location>
</feature>
<feature type="transmembrane region" description="Helical" evidence="1">
    <location>
        <begin position="75"/>
        <end position="99"/>
    </location>
</feature>
<feature type="transmembrane region" description="Helical" evidence="1">
    <location>
        <begin position="569"/>
        <end position="593"/>
    </location>
</feature>
<comment type="caution">
    <text evidence="2">The sequence shown here is derived from an EMBL/GenBank/DDBJ whole genome shotgun (WGS) entry which is preliminary data.</text>
</comment>
<organism evidence="2 3">
    <name type="scientific">Triparma laevis f. inornata</name>
    <dbReference type="NCBI Taxonomy" id="1714386"/>
    <lineage>
        <taxon>Eukaryota</taxon>
        <taxon>Sar</taxon>
        <taxon>Stramenopiles</taxon>
        <taxon>Ochrophyta</taxon>
        <taxon>Bolidophyceae</taxon>
        <taxon>Parmales</taxon>
        <taxon>Triparmaceae</taxon>
        <taxon>Triparma</taxon>
    </lineage>
</organism>
<evidence type="ECO:0000256" key="1">
    <source>
        <dbReference type="SAM" id="Phobius"/>
    </source>
</evidence>
<keyword evidence="1" id="KW-0472">Membrane</keyword>
<proteinExistence type="predicted"/>
<feature type="transmembrane region" description="Helical" evidence="1">
    <location>
        <begin position="226"/>
        <end position="249"/>
    </location>
</feature>
<feature type="transmembrane region" description="Helical" evidence="1">
    <location>
        <begin position="445"/>
        <end position="465"/>
    </location>
</feature>
<evidence type="ECO:0000313" key="2">
    <source>
        <dbReference type="EMBL" id="GMH88375.1"/>
    </source>
</evidence>
<keyword evidence="1" id="KW-0812">Transmembrane</keyword>